<dbReference type="InParanoid" id="A0A078ASL9"/>
<dbReference type="OMA" id="EANYASH"/>
<evidence type="ECO:0000313" key="4">
    <source>
        <dbReference type="Proteomes" id="UP000039865"/>
    </source>
</evidence>
<evidence type="ECO:0000313" key="3">
    <source>
        <dbReference type="EMBL" id="CDW85169.1"/>
    </source>
</evidence>
<keyword evidence="4" id="KW-1185">Reference proteome</keyword>
<feature type="domain" description="EFHB C-terminal EF-hand" evidence="2">
    <location>
        <begin position="354"/>
        <end position="430"/>
    </location>
</feature>
<dbReference type="OrthoDB" id="2096280at2759"/>
<dbReference type="AlphaFoldDB" id="A0A078ASL9"/>
<dbReference type="Proteomes" id="UP000039865">
    <property type="component" value="Unassembled WGS sequence"/>
</dbReference>
<reference evidence="3 4" key="1">
    <citation type="submission" date="2014-06" db="EMBL/GenBank/DDBJ databases">
        <authorList>
            <person name="Swart Estienne"/>
        </authorList>
    </citation>
    <scope>NUCLEOTIDE SEQUENCE [LARGE SCALE GENOMIC DNA]</scope>
    <source>
        <strain evidence="3 4">130c</strain>
    </source>
</reference>
<dbReference type="InterPro" id="IPR057428">
    <property type="entry name" value="EFHB_EF-hand_C"/>
</dbReference>
<accession>A0A078ASL9</accession>
<evidence type="ECO:0000256" key="1">
    <source>
        <dbReference type="SAM" id="MobiDB-lite"/>
    </source>
</evidence>
<gene>
    <name evidence="3" type="primary">Contig530.g582</name>
    <name evidence="3" type="ORF">STYLEM_14241</name>
</gene>
<feature type="region of interest" description="Disordered" evidence="1">
    <location>
        <begin position="1"/>
        <end position="24"/>
    </location>
</feature>
<evidence type="ECO:0000259" key="2">
    <source>
        <dbReference type="Pfam" id="PF25325"/>
    </source>
</evidence>
<protein>
    <recommendedName>
        <fullName evidence="2">EFHB C-terminal EF-hand domain-containing protein</fullName>
    </recommendedName>
</protein>
<sequence>MRNFRQDPIPNIRTAGVNTGGRGESAASCLKPDIFYNEPSTPEHIKKYRKTFQNQPGIKQVHPGVFDDRLQVPENFSFGQKTQKGDHVDTVIKAQNIQGLAARFNDIKEQNYASQIREPLAKGYERGYQWPNQIQNKENFNFGVPTLSSENAKDVLYPKRNAQLNNWMEDDEAQQLYKKTHGNYNPGEQKERDYIWPVDKNKMRFGYAEEKVLNGAANAVHHERIDQGFPKTVIVKKTVEDMKAVSQDQLGKPRNLGQGRPPIPQDFVFGIRNLQNNDTWNAAKCLHGEQNYRQLQPDADLGKCTKLGTRNQVRKPEDTNRVFGCPTIRTDIPTREKRSVADYTNYGDEPEAIDLLFPQTFTEMGITEYDFQLPRGKEDIRVLFERIGFSYKVGKFNAMYNRAKQYMPYEVPSDYVSVRAFMMAVNEMHEQD</sequence>
<proteinExistence type="predicted"/>
<dbReference type="Pfam" id="PF25325">
    <property type="entry name" value="EF-hand_EFHB_C"/>
    <property type="match status" value="1"/>
</dbReference>
<organism evidence="3 4">
    <name type="scientific">Stylonychia lemnae</name>
    <name type="common">Ciliate</name>
    <dbReference type="NCBI Taxonomy" id="5949"/>
    <lineage>
        <taxon>Eukaryota</taxon>
        <taxon>Sar</taxon>
        <taxon>Alveolata</taxon>
        <taxon>Ciliophora</taxon>
        <taxon>Intramacronucleata</taxon>
        <taxon>Spirotrichea</taxon>
        <taxon>Stichotrichia</taxon>
        <taxon>Sporadotrichida</taxon>
        <taxon>Oxytrichidae</taxon>
        <taxon>Stylonychinae</taxon>
        <taxon>Stylonychia</taxon>
    </lineage>
</organism>
<dbReference type="EMBL" id="CCKQ01013502">
    <property type="protein sequence ID" value="CDW85169.1"/>
    <property type="molecule type" value="Genomic_DNA"/>
</dbReference>
<name>A0A078ASL9_STYLE</name>